<keyword evidence="5" id="KW-0963">Cytoplasm</keyword>
<sequence length="174" mass="19119">MRIHLLSVGRRMPVWVEAGFSEYAKRLPASCALSLVEIEPATRSKGLSRGRGKSGQRAQLSSAERARLLADEGERVLKAIPNNALVVALDVRGRAWNTETLAAKLEKWLASGRDLALLVGGPDGLADACLARAERHWSLSPLTFPHPLVRVILAEQLYRAWTLTQGHPYHRGAE</sequence>
<dbReference type="CDD" id="cd18081">
    <property type="entry name" value="RlmH-like"/>
    <property type="match status" value="1"/>
</dbReference>
<evidence type="ECO:0000256" key="4">
    <source>
        <dbReference type="ARBA" id="ARBA00038303"/>
    </source>
</evidence>
<evidence type="ECO:0000313" key="6">
    <source>
        <dbReference type="EMBL" id="MBK5929877.1"/>
    </source>
</evidence>
<dbReference type="PIRSF" id="PIRSF004505">
    <property type="entry name" value="MT_bac"/>
    <property type="match status" value="1"/>
</dbReference>
<dbReference type="EMBL" id="NHSF01000026">
    <property type="protein sequence ID" value="MBK5929877.1"/>
    <property type="molecule type" value="Genomic_DNA"/>
</dbReference>
<feature type="binding site" evidence="5">
    <location>
        <position position="89"/>
    </location>
    <ligand>
        <name>S-adenosyl-L-methionine</name>
        <dbReference type="ChEBI" id="CHEBI:59789"/>
    </ligand>
</feature>
<dbReference type="AlphaFoldDB" id="A0AAJ0UEC6"/>
<dbReference type="Proteomes" id="UP001296967">
    <property type="component" value="Unassembled WGS sequence"/>
</dbReference>
<dbReference type="SUPFAM" id="SSF75217">
    <property type="entry name" value="alpha/beta knot"/>
    <property type="match status" value="1"/>
</dbReference>
<comment type="subcellular location">
    <subcellularLocation>
        <location evidence="5">Cytoplasm</location>
    </subcellularLocation>
</comment>
<comment type="similarity">
    <text evidence="4 5">Belongs to the RNA methyltransferase RlmH family.</text>
</comment>
<evidence type="ECO:0000313" key="7">
    <source>
        <dbReference type="Proteomes" id="UP001296967"/>
    </source>
</evidence>
<evidence type="ECO:0000256" key="1">
    <source>
        <dbReference type="ARBA" id="ARBA00022603"/>
    </source>
</evidence>
<dbReference type="GO" id="GO:0070038">
    <property type="term" value="F:rRNA (pseudouridine-N3-)-methyltransferase activity"/>
    <property type="evidence" value="ECO:0007669"/>
    <property type="project" value="UniProtKB-UniRule"/>
</dbReference>
<gene>
    <name evidence="5" type="primary">rlmH</name>
    <name evidence="6" type="ORF">CCR82_04860</name>
</gene>
<dbReference type="PANTHER" id="PTHR33603">
    <property type="entry name" value="METHYLTRANSFERASE"/>
    <property type="match status" value="1"/>
</dbReference>
<dbReference type="NCBIfam" id="NF000986">
    <property type="entry name" value="PRK00103.1-4"/>
    <property type="match status" value="1"/>
</dbReference>
<dbReference type="NCBIfam" id="TIGR00246">
    <property type="entry name" value="tRNA_RlmH_YbeA"/>
    <property type="match status" value="1"/>
</dbReference>
<protein>
    <recommendedName>
        <fullName evidence="5">Ribosomal RNA large subunit methyltransferase H</fullName>
        <ecNumber evidence="5">2.1.1.177</ecNumber>
    </recommendedName>
    <alternativeName>
        <fullName evidence="5">23S rRNA (pseudouridine1915-N3)-methyltransferase</fullName>
    </alternativeName>
    <alternativeName>
        <fullName evidence="5">23S rRNA m3Psi1915 methyltransferase</fullName>
    </alternativeName>
    <alternativeName>
        <fullName evidence="5">rRNA (pseudouridine-N3-)-methyltransferase RlmH</fullName>
    </alternativeName>
</protein>
<dbReference type="InterPro" id="IPR029028">
    <property type="entry name" value="Alpha/beta_knot_MTases"/>
</dbReference>
<organism evidence="6 7">
    <name type="scientific">Halochromatium salexigens</name>
    <name type="common">Chromatium salexigens</name>
    <dbReference type="NCBI Taxonomy" id="49447"/>
    <lineage>
        <taxon>Bacteria</taxon>
        <taxon>Pseudomonadati</taxon>
        <taxon>Pseudomonadota</taxon>
        <taxon>Gammaproteobacteria</taxon>
        <taxon>Chromatiales</taxon>
        <taxon>Chromatiaceae</taxon>
        <taxon>Halochromatium</taxon>
    </lineage>
</organism>
<keyword evidence="3 5" id="KW-0949">S-adenosyl-L-methionine</keyword>
<proteinExistence type="inferred from homology"/>
<keyword evidence="5" id="KW-0698">rRNA processing</keyword>
<dbReference type="InterPro" id="IPR003742">
    <property type="entry name" value="RlmH-like"/>
</dbReference>
<dbReference type="Pfam" id="PF02590">
    <property type="entry name" value="SPOUT_MTase"/>
    <property type="match status" value="1"/>
</dbReference>
<keyword evidence="7" id="KW-1185">Reference proteome</keyword>
<accession>A0AAJ0UEC6</accession>
<evidence type="ECO:0000256" key="3">
    <source>
        <dbReference type="ARBA" id="ARBA00022691"/>
    </source>
</evidence>
<keyword evidence="1 5" id="KW-0489">Methyltransferase</keyword>
<comment type="catalytic activity">
    <reaction evidence="5">
        <text>pseudouridine(1915) in 23S rRNA + S-adenosyl-L-methionine = N(3)-methylpseudouridine(1915) in 23S rRNA + S-adenosyl-L-homocysteine + H(+)</text>
        <dbReference type="Rhea" id="RHEA:42752"/>
        <dbReference type="Rhea" id="RHEA-COMP:10221"/>
        <dbReference type="Rhea" id="RHEA-COMP:10222"/>
        <dbReference type="ChEBI" id="CHEBI:15378"/>
        <dbReference type="ChEBI" id="CHEBI:57856"/>
        <dbReference type="ChEBI" id="CHEBI:59789"/>
        <dbReference type="ChEBI" id="CHEBI:65314"/>
        <dbReference type="ChEBI" id="CHEBI:74486"/>
        <dbReference type="EC" id="2.1.1.177"/>
    </reaction>
</comment>
<dbReference type="PANTHER" id="PTHR33603:SF1">
    <property type="entry name" value="RIBOSOMAL RNA LARGE SUBUNIT METHYLTRANSFERASE H"/>
    <property type="match status" value="1"/>
</dbReference>
<dbReference type="HAMAP" id="MF_00658">
    <property type="entry name" value="23SrRNA_methyltr_H"/>
    <property type="match status" value="1"/>
</dbReference>
<feature type="binding site" evidence="5">
    <location>
        <begin position="139"/>
        <end position="144"/>
    </location>
    <ligand>
        <name>S-adenosyl-L-methionine</name>
        <dbReference type="ChEBI" id="CHEBI:59789"/>
    </ligand>
</feature>
<comment type="subunit">
    <text evidence="5">Homodimer.</text>
</comment>
<evidence type="ECO:0000256" key="2">
    <source>
        <dbReference type="ARBA" id="ARBA00022679"/>
    </source>
</evidence>
<feature type="binding site" evidence="5">
    <location>
        <position position="120"/>
    </location>
    <ligand>
        <name>S-adenosyl-L-methionine</name>
        <dbReference type="ChEBI" id="CHEBI:59789"/>
    </ligand>
</feature>
<comment type="caution">
    <text evidence="6">The sequence shown here is derived from an EMBL/GenBank/DDBJ whole genome shotgun (WGS) entry which is preliminary data.</text>
</comment>
<dbReference type="EC" id="2.1.1.177" evidence="5"/>
<evidence type="ECO:0000256" key="5">
    <source>
        <dbReference type="HAMAP-Rule" id="MF_00658"/>
    </source>
</evidence>
<comment type="function">
    <text evidence="5">Specifically methylates the pseudouridine at position 1915 (m3Psi1915) in 23S rRNA.</text>
</comment>
<dbReference type="RefSeq" id="WP_201244292.1">
    <property type="nucleotide sequence ID" value="NZ_NHSF01000026.1"/>
</dbReference>
<name>A0AAJ0UEC6_HALSE</name>
<reference evidence="6" key="1">
    <citation type="submission" date="2017-05" db="EMBL/GenBank/DDBJ databases">
        <authorList>
            <person name="Imhoff J.F."/>
            <person name="Rahn T."/>
            <person name="Kuenzel S."/>
            <person name="Neulinger S.C."/>
        </authorList>
    </citation>
    <scope>NUCLEOTIDE SEQUENCE</scope>
    <source>
        <strain evidence="6">DSM 4395</strain>
    </source>
</reference>
<dbReference type="Gene3D" id="3.40.1280.10">
    <property type="match status" value="1"/>
</dbReference>
<reference evidence="6" key="2">
    <citation type="journal article" date="2020" name="Microorganisms">
        <title>Osmotic Adaptation and Compatible Solute Biosynthesis of Phototrophic Bacteria as Revealed from Genome Analyses.</title>
        <authorList>
            <person name="Imhoff J.F."/>
            <person name="Rahn T."/>
            <person name="Kunzel S."/>
            <person name="Keller A."/>
            <person name="Neulinger S.C."/>
        </authorList>
    </citation>
    <scope>NUCLEOTIDE SEQUENCE</scope>
    <source>
        <strain evidence="6">DSM 4395</strain>
    </source>
</reference>
<keyword evidence="2 5" id="KW-0808">Transferase</keyword>
<dbReference type="InterPro" id="IPR029026">
    <property type="entry name" value="tRNA_m1G_MTases_N"/>
</dbReference>
<dbReference type="GO" id="GO:0005737">
    <property type="term" value="C:cytoplasm"/>
    <property type="evidence" value="ECO:0007669"/>
    <property type="project" value="UniProtKB-SubCell"/>
</dbReference>